<dbReference type="Pfam" id="PF08241">
    <property type="entry name" value="Methyltransf_11"/>
    <property type="match status" value="1"/>
</dbReference>
<feature type="domain" description="Methyltransferase type 11" evidence="4">
    <location>
        <begin position="44"/>
        <end position="131"/>
    </location>
</feature>
<evidence type="ECO:0000256" key="3">
    <source>
        <dbReference type="ARBA" id="ARBA00022679"/>
    </source>
</evidence>
<keyword evidence="2 5" id="KW-0489">Methyltransferase</keyword>
<dbReference type="GO" id="GO:0008757">
    <property type="term" value="F:S-adenosylmethionine-dependent methyltransferase activity"/>
    <property type="evidence" value="ECO:0007669"/>
    <property type="project" value="InterPro"/>
</dbReference>
<protein>
    <submittedName>
        <fullName evidence="5">Methyltransferase domain-containing protein</fullName>
    </submittedName>
</protein>
<evidence type="ECO:0000256" key="2">
    <source>
        <dbReference type="ARBA" id="ARBA00022603"/>
    </source>
</evidence>
<evidence type="ECO:0000256" key="1">
    <source>
        <dbReference type="ARBA" id="ARBA00008361"/>
    </source>
</evidence>
<dbReference type="InterPro" id="IPR051052">
    <property type="entry name" value="Diverse_substrate_MTase"/>
</dbReference>
<reference evidence="5 6" key="1">
    <citation type="submission" date="2016-11" db="EMBL/GenBank/DDBJ databases">
        <authorList>
            <person name="Jaros S."/>
            <person name="Januszkiewicz K."/>
            <person name="Wedrychowicz H."/>
        </authorList>
    </citation>
    <scope>NUCLEOTIDE SEQUENCE [LARGE SCALE GENOMIC DNA]</scope>
    <source>
        <strain evidence="5 6">DSM 18899</strain>
    </source>
</reference>
<dbReference type="Proteomes" id="UP000186513">
    <property type="component" value="Unassembled WGS sequence"/>
</dbReference>
<evidence type="ECO:0000259" key="4">
    <source>
        <dbReference type="Pfam" id="PF08241"/>
    </source>
</evidence>
<dbReference type="InterPro" id="IPR013216">
    <property type="entry name" value="Methyltransf_11"/>
</dbReference>
<accession>A0A1K2HG24</accession>
<proteinExistence type="inferred from homology"/>
<name>A0A1K2HG24_9NEIS</name>
<dbReference type="OrthoDB" id="9797252at2"/>
<evidence type="ECO:0000313" key="5">
    <source>
        <dbReference type="EMBL" id="SFZ75489.1"/>
    </source>
</evidence>
<dbReference type="EMBL" id="FPKR01000005">
    <property type="protein sequence ID" value="SFZ75489.1"/>
    <property type="molecule type" value="Genomic_DNA"/>
</dbReference>
<dbReference type="Gene3D" id="3.40.50.150">
    <property type="entry name" value="Vaccinia Virus protein VP39"/>
    <property type="match status" value="1"/>
</dbReference>
<dbReference type="PANTHER" id="PTHR44942">
    <property type="entry name" value="METHYLTRANSF_11 DOMAIN-CONTAINING PROTEIN"/>
    <property type="match status" value="1"/>
</dbReference>
<evidence type="ECO:0000313" key="6">
    <source>
        <dbReference type="Proteomes" id="UP000186513"/>
    </source>
</evidence>
<dbReference type="AlphaFoldDB" id="A0A1K2HG24"/>
<comment type="similarity">
    <text evidence="1">Belongs to the methyltransferase superfamily.</text>
</comment>
<gene>
    <name evidence="5" type="ORF">SAMN02745887_01620</name>
</gene>
<dbReference type="RefSeq" id="WP_072428130.1">
    <property type="nucleotide sequence ID" value="NZ_FPKR01000005.1"/>
</dbReference>
<dbReference type="CDD" id="cd02440">
    <property type="entry name" value="AdoMet_MTases"/>
    <property type="match status" value="1"/>
</dbReference>
<dbReference type="SUPFAM" id="SSF53335">
    <property type="entry name" value="S-adenosyl-L-methionine-dependent methyltransferases"/>
    <property type="match status" value="1"/>
</dbReference>
<dbReference type="PANTHER" id="PTHR44942:SF4">
    <property type="entry name" value="METHYLTRANSFERASE TYPE 11 DOMAIN-CONTAINING PROTEIN"/>
    <property type="match status" value="1"/>
</dbReference>
<dbReference type="GO" id="GO:0032259">
    <property type="term" value="P:methylation"/>
    <property type="evidence" value="ECO:0007669"/>
    <property type="project" value="UniProtKB-KW"/>
</dbReference>
<keyword evidence="6" id="KW-1185">Reference proteome</keyword>
<dbReference type="STRING" id="1121279.SAMN02745887_01620"/>
<organism evidence="5 6">
    <name type="scientific">Chitinimonas taiwanensis DSM 18899</name>
    <dbReference type="NCBI Taxonomy" id="1121279"/>
    <lineage>
        <taxon>Bacteria</taxon>
        <taxon>Pseudomonadati</taxon>
        <taxon>Pseudomonadota</taxon>
        <taxon>Betaproteobacteria</taxon>
        <taxon>Neisseriales</taxon>
        <taxon>Chitinibacteraceae</taxon>
        <taxon>Chitinimonas</taxon>
    </lineage>
</organism>
<keyword evidence="3 5" id="KW-0808">Transferase</keyword>
<sequence length="254" mass="27772">MSTPAFKDHFSQQAGAYAQFRPHYPAVLYDWLAGQVSDTALAWDVATGNGQAAAALAERFAQVIASEPSAEQLAKALYRPNIDYRQEAAEHASLADASADLITVAQALHWFDLPAFMQEAARVLKPGGVLAVWCYEVFSCTPAVDAIVGKYYHDTIGPYWPPERRWIEQGYAGLALPYPRLATPALEMSLEWDLAALVGYLGTWSATQRYKEDRGHDPLPAVAEQLAAVWPAAGAALRVSWPLKLQACRKPAAD</sequence>
<dbReference type="InterPro" id="IPR029063">
    <property type="entry name" value="SAM-dependent_MTases_sf"/>
</dbReference>